<dbReference type="AlphaFoldDB" id="U1HVU5"/>
<keyword evidence="3" id="KW-1185">Reference proteome</keyword>
<accession>U1HVU5</accession>
<dbReference type="Pfam" id="PF20237">
    <property type="entry name" value="DUF6594"/>
    <property type="match status" value="1"/>
</dbReference>
<protein>
    <recommendedName>
        <fullName evidence="1">DUF6594 domain-containing protein</fullName>
    </recommendedName>
</protein>
<name>U1HVU5_ENDPU</name>
<sequence length="126" mass="14483">MRPDAEKDAVEVKYVHGYPTLAAFIASDPGHSTAIYRRFDFLSARTLLLLQSELVELEAQLRVLDQEDLQNDDEEVTECARDWNVFEEKAKVAHSRAEKRMQLSLLIRAKLKEYSEANSISQDELN</sequence>
<dbReference type="Proteomes" id="UP000019373">
    <property type="component" value="Unassembled WGS sequence"/>
</dbReference>
<proteinExistence type="predicted"/>
<dbReference type="PANTHER" id="PTHR34502">
    <property type="entry name" value="DUF6594 DOMAIN-CONTAINING PROTEIN-RELATED"/>
    <property type="match status" value="1"/>
</dbReference>
<dbReference type="EMBL" id="KE720866">
    <property type="protein sequence ID" value="ERF74840.1"/>
    <property type="molecule type" value="Genomic_DNA"/>
</dbReference>
<dbReference type="HOGENOM" id="CLU_1981590_0_0_1"/>
<gene>
    <name evidence="2" type="ORF">EPUS_03224</name>
</gene>
<evidence type="ECO:0000313" key="3">
    <source>
        <dbReference type="Proteomes" id="UP000019373"/>
    </source>
</evidence>
<dbReference type="RefSeq" id="XP_007787844.1">
    <property type="nucleotide sequence ID" value="XM_007789654.1"/>
</dbReference>
<dbReference type="InterPro" id="IPR046529">
    <property type="entry name" value="DUF6594"/>
</dbReference>
<feature type="domain" description="DUF6594" evidence="1">
    <location>
        <begin position="18"/>
        <end position="119"/>
    </location>
</feature>
<dbReference type="GeneID" id="19238270"/>
<reference evidence="3" key="1">
    <citation type="journal article" date="2014" name="BMC Genomics">
        <title>Genome characteristics reveal the impact of lichenization on lichen-forming fungus Endocarpon pusillum Hedwig (Verrucariales, Ascomycota).</title>
        <authorList>
            <person name="Wang Y.-Y."/>
            <person name="Liu B."/>
            <person name="Zhang X.-Y."/>
            <person name="Zhou Q.-M."/>
            <person name="Zhang T."/>
            <person name="Li H."/>
            <person name="Yu Y.-F."/>
            <person name="Zhang X.-L."/>
            <person name="Hao X.-Y."/>
            <person name="Wang M."/>
            <person name="Wang L."/>
            <person name="Wei J.-C."/>
        </authorList>
    </citation>
    <scope>NUCLEOTIDE SEQUENCE [LARGE SCALE GENOMIC DNA]</scope>
    <source>
        <strain evidence="3">Z07020 / HMAS-L-300199</strain>
    </source>
</reference>
<dbReference type="OrthoDB" id="3533814at2759"/>
<organism evidence="2 3">
    <name type="scientific">Endocarpon pusillum (strain Z07020 / HMAS-L-300199)</name>
    <name type="common">Lichen-forming fungus</name>
    <dbReference type="NCBI Taxonomy" id="1263415"/>
    <lineage>
        <taxon>Eukaryota</taxon>
        <taxon>Fungi</taxon>
        <taxon>Dikarya</taxon>
        <taxon>Ascomycota</taxon>
        <taxon>Pezizomycotina</taxon>
        <taxon>Eurotiomycetes</taxon>
        <taxon>Chaetothyriomycetidae</taxon>
        <taxon>Verrucariales</taxon>
        <taxon>Verrucariaceae</taxon>
        <taxon>Endocarpon</taxon>
    </lineage>
</organism>
<dbReference type="PANTHER" id="PTHR34502:SF4">
    <property type="entry name" value="DUF6594 DOMAIN-CONTAINING PROTEIN"/>
    <property type="match status" value="1"/>
</dbReference>
<evidence type="ECO:0000259" key="1">
    <source>
        <dbReference type="Pfam" id="PF20237"/>
    </source>
</evidence>
<evidence type="ECO:0000313" key="2">
    <source>
        <dbReference type="EMBL" id="ERF74840.1"/>
    </source>
</evidence>